<dbReference type="SMART" id="SM00518">
    <property type="entry name" value="AP2Ec"/>
    <property type="match status" value="1"/>
</dbReference>
<dbReference type="EC" id="3.1.21.2" evidence="7"/>
<reference evidence="9 10" key="1">
    <citation type="journal article" date="2016" name="Nat. Commun.">
        <title>Thousands of microbial genomes shed light on interconnected biogeochemical processes in an aquifer system.</title>
        <authorList>
            <person name="Anantharaman K."/>
            <person name="Brown C.T."/>
            <person name="Hug L.A."/>
            <person name="Sharon I."/>
            <person name="Castelle C.J."/>
            <person name="Probst A.J."/>
            <person name="Thomas B.C."/>
            <person name="Singh A."/>
            <person name="Wilkins M.J."/>
            <person name="Karaoz U."/>
            <person name="Brodie E.L."/>
            <person name="Williams K.H."/>
            <person name="Hubbard S.S."/>
            <person name="Banfield J.F."/>
        </authorList>
    </citation>
    <scope>NUCLEOTIDE SEQUENCE [LARGE SCALE GENOMIC DNA]</scope>
</reference>
<dbReference type="Proteomes" id="UP000179136">
    <property type="component" value="Unassembled WGS sequence"/>
</dbReference>
<evidence type="ECO:0000256" key="3">
    <source>
        <dbReference type="ARBA" id="ARBA00022763"/>
    </source>
</evidence>
<evidence type="ECO:0000313" key="9">
    <source>
        <dbReference type="EMBL" id="OGG87037.1"/>
    </source>
</evidence>
<dbReference type="GO" id="GO:0008270">
    <property type="term" value="F:zinc ion binding"/>
    <property type="evidence" value="ECO:0007669"/>
    <property type="project" value="UniProtKB-UniRule"/>
</dbReference>
<dbReference type="GO" id="GO:0006284">
    <property type="term" value="P:base-excision repair"/>
    <property type="evidence" value="ECO:0007669"/>
    <property type="project" value="TreeGrafter"/>
</dbReference>
<dbReference type="SUPFAM" id="SSF51658">
    <property type="entry name" value="Xylose isomerase-like"/>
    <property type="match status" value="1"/>
</dbReference>
<evidence type="ECO:0000256" key="4">
    <source>
        <dbReference type="ARBA" id="ARBA00022801"/>
    </source>
</evidence>
<dbReference type="GO" id="GO:0003906">
    <property type="term" value="F:DNA-(apurinic or apyrimidinic site) endonuclease activity"/>
    <property type="evidence" value="ECO:0007669"/>
    <property type="project" value="TreeGrafter"/>
</dbReference>
<keyword evidence="5 7" id="KW-0862">Zinc</keyword>
<keyword evidence="7" id="KW-0255">Endonuclease</keyword>
<evidence type="ECO:0000256" key="7">
    <source>
        <dbReference type="HAMAP-Rule" id="MF_00152"/>
    </source>
</evidence>
<feature type="binding site" evidence="7">
    <location>
        <position position="193"/>
    </location>
    <ligand>
        <name>Zn(2+)</name>
        <dbReference type="ChEBI" id="CHEBI:29105"/>
        <label>2</label>
    </ligand>
</feature>
<feature type="binding site" evidence="7">
    <location>
        <position position="245"/>
    </location>
    <ligand>
        <name>Zn(2+)</name>
        <dbReference type="ChEBI" id="CHEBI:29105"/>
        <label>3</label>
    </ligand>
</feature>
<feature type="domain" description="Xylose isomerase-like TIM barrel" evidence="8">
    <location>
        <begin position="20"/>
        <end position="293"/>
    </location>
</feature>
<feature type="binding site" evidence="7">
    <location>
        <position position="230"/>
    </location>
    <ligand>
        <name>Zn(2+)</name>
        <dbReference type="ChEBI" id="CHEBI:29105"/>
        <label>2</label>
    </ligand>
</feature>
<comment type="caution">
    <text evidence="9">The sequence shown here is derived from an EMBL/GenBank/DDBJ whole genome shotgun (WGS) entry which is preliminary data.</text>
</comment>
<accession>A0A1F6FMF5</accession>
<keyword evidence="3 7" id="KW-0227">DNA damage</keyword>
<dbReference type="PANTHER" id="PTHR21445:SF0">
    <property type="entry name" value="APURINIC-APYRIMIDINIC ENDONUCLEASE"/>
    <property type="match status" value="1"/>
</dbReference>
<dbReference type="Pfam" id="PF01261">
    <property type="entry name" value="AP_endonuc_2"/>
    <property type="match status" value="1"/>
</dbReference>
<feature type="binding site" evidence="7">
    <location>
        <position position="243"/>
    </location>
    <ligand>
        <name>Zn(2+)</name>
        <dbReference type="ChEBI" id="CHEBI:29105"/>
        <label>3</label>
    </ligand>
</feature>
<evidence type="ECO:0000256" key="1">
    <source>
        <dbReference type="ARBA" id="ARBA00005340"/>
    </source>
</evidence>
<gene>
    <name evidence="7" type="primary">nfo</name>
    <name evidence="9" type="ORF">A3B87_02170</name>
</gene>
<dbReference type="PROSITE" id="PS51432">
    <property type="entry name" value="AP_NUCLEASE_F2_4"/>
    <property type="match status" value="1"/>
</dbReference>
<keyword evidence="2 7" id="KW-0479">Metal-binding</keyword>
<dbReference type="Gene3D" id="3.20.20.150">
    <property type="entry name" value="Divalent-metal-dependent TIM barrel enzymes"/>
    <property type="match status" value="1"/>
</dbReference>
<keyword evidence="7" id="KW-0540">Nuclease</keyword>
<feature type="binding site" evidence="7">
    <location>
        <position position="142"/>
    </location>
    <ligand>
        <name>Zn(2+)</name>
        <dbReference type="ChEBI" id="CHEBI:29105"/>
        <label>1</label>
    </ligand>
</feature>
<dbReference type="InterPro" id="IPR001719">
    <property type="entry name" value="AP_endonuc_2"/>
</dbReference>
<name>A0A1F6FMF5_9BACT</name>
<dbReference type="GO" id="GO:0008081">
    <property type="term" value="F:phosphoric diester hydrolase activity"/>
    <property type="evidence" value="ECO:0007669"/>
    <property type="project" value="TreeGrafter"/>
</dbReference>
<feature type="binding site" evidence="7">
    <location>
        <position position="66"/>
    </location>
    <ligand>
        <name>Zn(2+)</name>
        <dbReference type="ChEBI" id="CHEBI:29105"/>
        <label>1</label>
    </ligand>
</feature>
<keyword evidence="4 7" id="KW-0378">Hydrolase</keyword>
<feature type="binding site" evidence="7">
    <location>
        <position position="196"/>
    </location>
    <ligand>
        <name>Zn(2+)</name>
        <dbReference type="ChEBI" id="CHEBI:29105"/>
        <label>3</label>
    </ligand>
</feature>
<protein>
    <recommendedName>
        <fullName evidence="7">Probable endonuclease 4</fullName>
        <ecNumber evidence="7">3.1.21.2</ecNumber>
    </recommendedName>
    <alternativeName>
        <fullName evidence="7">Endodeoxyribonuclease IV</fullName>
    </alternativeName>
    <alternativeName>
        <fullName evidence="7">Endonuclease IV</fullName>
    </alternativeName>
</protein>
<feature type="binding site" evidence="7">
    <location>
        <position position="142"/>
    </location>
    <ligand>
        <name>Zn(2+)</name>
        <dbReference type="ChEBI" id="CHEBI:29105"/>
        <label>2</label>
    </ligand>
</feature>
<keyword evidence="6 7" id="KW-0234">DNA repair</keyword>
<evidence type="ECO:0000256" key="5">
    <source>
        <dbReference type="ARBA" id="ARBA00022833"/>
    </source>
</evidence>
<organism evidence="9 10">
    <name type="scientific">Candidatus Kuenenbacteria bacterium RIFCSPHIGHO2_02_FULL_39_13</name>
    <dbReference type="NCBI Taxonomy" id="1798561"/>
    <lineage>
        <taxon>Bacteria</taxon>
        <taxon>Candidatus Kueneniibacteriota</taxon>
    </lineage>
</organism>
<dbReference type="STRING" id="1798561.A3B87_02170"/>
<evidence type="ECO:0000256" key="6">
    <source>
        <dbReference type="ARBA" id="ARBA00023204"/>
    </source>
</evidence>
<dbReference type="CDD" id="cd00019">
    <property type="entry name" value="AP2Ec"/>
    <property type="match status" value="1"/>
</dbReference>
<comment type="cofactor">
    <cofactor evidence="7">
        <name>Zn(2+)</name>
        <dbReference type="ChEBI" id="CHEBI:29105"/>
    </cofactor>
    <text evidence="7">Binds 3 Zn(2+) ions.</text>
</comment>
<sequence length="298" mass="32708">MNIGAHISASGGVQNAPINAAHYGAECYQFFSRSPQGGPAPVLTPQIIKEFKKNNKEHNLKNFYIHAPYYINLASSQNKIYYSSISVLREELTRGTKLGAKGMMFHIGSAKDLGQTEAIKKVIRAIKEITKDYQGSCQPLLEISAGAGLIIGNNFQEIAEIIKEVESRKPARNASASEAGGSSVVGRLGVCFDTAHAFESGYDLRDGKAVQKTFSQFHKLIGLKRLKVIHANDSKTDLSSHSDRHEHLGYGKIGLAGFSAIIKYFKAKKIPLDFIMETPTDKGVLKDIKLLKKLRDTL</sequence>
<comment type="similarity">
    <text evidence="1 7">Belongs to the AP endonuclease 2 family.</text>
</comment>
<feature type="binding site" evidence="7">
    <location>
        <position position="277"/>
    </location>
    <ligand>
        <name>Zn(2+)</name>
        <dbReference type="ChEBI" id="CHEBI:29105"/>
        <label>2</label>
    </ligand>
</feature>
<dbReference type="FunFam" id="3.20.20.150:FF:000001">
    <property type="entry name" value="Probable endonuclease 4"/>
    <property type="match status" value="1"/>
</dbReference>
<comment type="function">
    <text evidence="7">Endonuclease IV plays a role in DNA repair. It cleaves phosphodiester bonds at apurinic or apyrimidinic (AP) sites, generating a 3'-hydroxyl group and a 5'-terminal sugar phosphate.</text>
</comment>
<comment type="catalytic activity">
    <reaction evidence="7">
        <text>Endonucleolytic cleavage to 5'-phosphooligonucleotide end-products.</text>
        <dbReference type="EC" id="3.1.21.2"/>
    </reaction>
</comment>
<evidence type="ECO:0000256" key="2">
    <source>
        <dbReference type="ARBA" id="ARBA00022723"/>
    </source>
</evidence>
<proteinExistence type="inferred from homology"/>
<dbReference type="EMBL" id="MFMW01000023">
    <property type="protein sequence ID" value="OGG87037.1"/>
    <property type="molecule type" value="Genomic_DNA"/>
</dbReference>
<feature type="binding site" evidence="7">
    <location>
        <position position="106"/>
    </location>
    <ligand>
        <name>Zn(2+)</name>
        <dbReference type="ChEBI" id="CHEBI:29105"/>
        <label>1</label>
    </ligand>
</feature>
<dbReference type="InterPro" id="IPR013022">
    <property type="entry name" value="Xyl_isomerase-like_TIM-brl"/>
</dbReference>
<dbReference type="AlphaFoldDB" id="A0A1F6FMF5"/>
<dbReference type="GO" id="GO:0008833">
    <property type="term" value="F:deoxyribonuclease IV (phage-T4-induced) activity"/>
    <property type="evidence" value="ECO:0007669"/>
    <property type="project" value="UniProtKB-UniRule"/>
</dbReference>
<dbReference type="HAMAP" id="MF_00152">
    <property type="entry name" value="Nfo"/>
    <property type="match status" value="1"/>
</dbReference>
<evidence type="ECO:0000259" key="8">
    <source>
        <dbReference type="Pfam" id="PF01261"/>
    </source>
</evidence>
<dbReference type="InterPro" id="IPR036237">
    <property type="entry name" value="Xyl_isomerase-like_sf"/>
</dbReference>
<dbReference type="PANTHER" id="PTHR21445">
    <property type="entry name" value="ENDONUCLEASE IV ENDODEOXYRIBONUCLEASE IV"/>
    <property type="match status" value="1"/>
</dbReference>
<dbReference type="GO" id="GO:0003677">
    <property type="term" value="F:DNA binding"/>
    <property type="evidence" value="ECO:0007669"/>
    <property type="project" value="InterPro"/>
</dbReference>
<evidence type="ECO:0000313" key="10">
    <source>
        <dbReference type="Proteomes" id="UP000179136"/>
    </source>
</evidence>